<gene>
    <name evidence="1" type="ORF">BVG16_28915</name>
</gene>
<evidence type="ECO:0000313" key="2">
    <source>
        <dbReference type="Proteomes" id="UP000190188"/>
    </source>
</evidence>
<dbReference type="EMBL" id="MSZX01000018">
    <property type="protein sequence ID" value="OPA73359.1"/>
    <property type="molecule type" value="Genomic_DNA"/>
</dbReference>
<sequence>MFKFPEITRLVLHLDNDEPGRATASAIQAARREDPLVPMNVNMKGERNRLLVVGKVGEIRLQP</sequence>
<comment type="caution">
    <text evidence="1">The sequence shown here is derived from an EMBL/GenBank/DDBJ whole genome shotgun (WGS) entry which is preliminary data.</text>
</comment>
<dbReference type="Proteomes" id="UP000190188">
    <property type="component" value="Unassembled WGS sequence"/>
</dbReference>
<name>A0A1T2X0D3_9BACL</name>
<evidence type="ECO:0000313" key="1">
    <source>
        <dbReference type="EMBL" id="OPA73359.1"/>
    </source>
</evidence>
<keyword evidence="2" id="KW-1185">Reference proteome</keyword>
<protein>
    <recommendedName>
        <fullName evidence="3">Toprim domain-containing protein</fullName>
    </recommendedName>
</protein>
<dbReference type="AlphaFoldDB" id="A0A1T2X0D3"/>
<organism evidence="1 2">
    <name type="scientific">Paenibacillus selenitireducens</name>
    <dbReference type="NCBI Taxonomy" id="1324314"/>
    <lineage>
        <taxon>Bacteria</taxon>
        <taxon>Bacillati</taxon>
        <taxon>Bacillota</taxon>
        <taxon>Bacilli</taxon>
        <taxon>Bacillales</taxon>
        <taxon>Paenibacillaceae</taxon>
        <taxon>Paenibacillus</taxon>
    </lineage>
</organism>
<evidence type="ECO:0008006" key="3">
    <source>
        <dbReference type="Google" id="ProtNLM"/>
    </source>
</evidence>
<proteinExistence type="predicted"/>
<reference evidence="1 2" key="1">
    <citation type="submission" date="2017-01" db="EMBL/GenBank/DDBJ databases">
        <title>Genome analysis of Paenibacillus selenitrireducens ES3-24.</title>
        <authorList>
            <person name="Xu D."/>
            <person name="Yao R."/>
            <person name="Zheng S."/>
        </authorList>
    </citation>
    <scope>NUCLEOTIDE SEQUENCE [LARGE SCALE GENOMIC DNA]</scope>
    <source>
        <strain evidence="1 2">ES3-24</strain>
    </source>
</reference>
<accession>A0A1T2X0D3</accession>